<evidence type="ECO:0000256" key="1">
    <source>
        <dbReference type="SAM" id="Phobius"/>
    </source>
</evidence>
<keyword evidence="1" id="KW-1133">Transmembrane helix</keyword>
<gene>
    <name evidence="2" type="ORF">AZE42_10007</name>
</gene>
<feature type="transmembrane region" description="Helical" evidence="1">
    <location>
        <begin position="111"/>
        <end position="131"/>
    </location>
</feature>
<feature type="transmembrane region" description="Helical" evidence="1">
    <location>
        <begin position="42"/>
        <end position="63"/>
    </location>
</feature>
<dbReference type="AlphaFoldDB" id="A0A1J8Q087"/>
<dbReference type="GO" id="GO:0070072">
    <property type="term" value="P:vacuolar proton-transporting V-type ATPase complex assembly"/>
    <property type="evidence" value="ECO:0007669"/>
    <property type="project" value="InterPro"/>
</dbReference>
<sequence length="176" mass="19732">MARMFPFSDPCLPHYKSLLVQGGYHPSAPIHMCLSVPSGSKALLLSSRKALICIVFTSITFMASGEETSFISFLLKPGSSLHPTFLLAVDAAFALLFVVFLWSAYLTKGNPHFFVLMGIQLALWGSIKCFVDMRIRISSRILRSMHRFVQELKKLPPADTTTNVEASTRKKEQRFM</sequence>
<protein>
    <submittedName>
        <fullName evidence="2">Uncharacterized protein</fullName>
    </submittedName>
</protein>
<comment type="caution">
    <text evidence="2">The sequence shown here is derived from an EMBL/GenBank/DDBJ whole genome shotgun (WGS) entry which is preliminary data.</text>
</comment>
<name>A0A1J8Q087_9AGAM</name>
<evidence type="ECO:0000313" key="3">
    <source>
        <dbReference type="Proteomes" id="UP000183567"/>
    </source>
</evidence>
<keyword evidence="1" id="KW-0812">Transmembrane</keyword>
<proteinExistence type="predicted"/>
<dbReference type="EMBL" id="LVVM01003893">
    <property type="protein sequence ID" value="OJA14095.1"/>
    <property type="molecule type" value="Genomic_DNA"/>
</dbReference>
<accession>A0A1J8Q087</accession>
<dbReference type="Pfam" id="PF08636">
    <property type="entry name" value="Pkr1"/>
    <property type="match status" value="1"/>
</dbReference>
<evidence type="ECO:0000313" key="2">
    <source>
        <dbReference type="EMBL" id="OJA14095.1"/>
    </source>
</evidence>
<dbReference type="Proteomes" id="UP000183567">
    <property type="component" value="Unassembled WGS sequence"/>
</dbReference>
<keyword evidence="1" id="KW-0472">Membrane</keyword>
<dbReference type="OrthoDB" id="9626941at2759"/>
<organism evidence="2 3">
    <name type="scientific">Rhizopogon vesiculosus</name>
    <dbReference type="NCBI Taxonomy" id="180088"/>
    <lineage>
        <taxon>Eukaryota</taxon>
        <taxon>Fungi</taxon>
        <taxon>Dikarya</taxon>
        <taxon>Basidiomycota</taxon>
        <taxon>Agaricomycotina</taxon>
        <taxon>Agaricomycetes</taxon>
        <taxon>Agaricomycetidae</taxon>
        <taxon>Boletales</taxon>
        <taxon>Suillineae</taxon>
        <taxon>Rhizopogonaceae</taxon>
        <taxon>Rhizopogon</taxon>
    </lineage>
</organism>
<dbReference type="STRING" id="180088.A0A1J8Q087"/>
<dbReference type="InterPro" id="IPR013945">
    <property type="entry name" value="Pkr1"/>
</dbReference>
<feature type="transmembrane region" description="Helical" evidence="1">
    <location>
        <begin position="84"/>
        <end position="105"/>
    </location>
</feature>
<keyword evidence="3" id="KW-1185">Reference proteome</keyword>
<reference evidence="2 3" key="1">
    <citation type="submission" date="2016-03" db="EMBL/GenBank/DDBJ databases">
        <title>Comparative genomics of the ectomycorrhizal sister species Rhizopogon vinicolor and Rhizopogon vesiculosus (Basidiomycota: Boletales) reveals a divergence of the mating type B locus.</title>
        <authorList>
            <person name="Mujic A.B."/>
            <person name="Kuo A."/>
            <person name="Tritt A."/>
            <person name="Lipzen A."/>
            <person name="Chen C."/>
            <person name="Johnson J."/>
            <person name="Sharma A."/>
            <person name="Barry K."/>
            <person name="Grigoriev I.V."/>
            <person name="Spatafora J.W."/>
        </authorList>
    </citation>
    <scope>NUCLEOTIDE SEQUENCE [LARGE SCALE GENOMIC DNA]</scope>
    <source>
        <strain evidence="2 3">AM-OR11-056</strain>
    </source>
</reference>